<feature type="region of interest" description="Disordered" evidence="1">
    <location>
        <begin position="158"/>
        <end position="349"/>
    </location>
</feature>
<protein>
    <submittedName>
        <fullName evidence="2">Uncharacterized protein</fullName>
    </submittedName>
</protein>
<evidence type="ECO:0000313" key="3">
    <source>
        <dbReference type="Proteomes" id="UP000029665"/>
    </source>
</evidence>
<sequence>MLPPALPSKATSSMPVRPIRPPRSSSSDKWVPSSQTRELSLSPRKDWKLKGNSGSLPHTPVDHATQVVPSSQSNERELQLPDLPSLPDVCRTPDSPLRMEGSPLSPLLPLEGTGPDPLDGRALAAGLPSPQVVESSQSQFENDISSAWAETISARHAALTWSNEGEEAGTPSSPNRPVDSQGYDANDEYSQFQDTSSQPSTSTPSELIKSPFRTPSRRRGKEPAESYPVEPYLRTPSQLRDFVQMFDKRDELGNPLSSGEEESEAHSRPVSPSPSPSTRRAAPSGHGQGMPGTILRTKRRMRHASPPSSYAERPPRSRRRGSEEDLDPSQQCAEDFHPDSISDSSSSVWAIPTPAREFLDMYDESQDSQAPL</sequence>
<feature type="compositionally biased region" description="Low complexity" evidence="1">
    <location>
        <begin position="190"/>
        <end position="205"/>
    </location>
</feature>
<dbReference type="EMBL" id="CCBP010000193">
    <property type="protein sequence ID" value="CDO74629.1"/>
    <property type="molecule type" value="Genomic_DNA"/>
</dbReference>
<proteinExistence type="predicted"/>
<dbReference type="Proteomes" id="UP000029665">
    <property type="component" value="Unassembled WGS sequence"/>
</dbReference>
<evidence type="ECO:0000256" key="1">
    <source>
        <dbReference type="SAM" id="MobiDB-lite"/>
    </source>
</evidence>
<accession>A0A060SQX2</accession>
<reference evidence="2" key="1">
    <citation type="submission" date="2014-01" db="EMBL/GenBank/DDBJ databases">
        <title>The genome of the white-rot fungus Pycnoporus cinnabarinus: a basidiomycete model with a versatile arsenal for lignocellulosic biomass breakdown.</title>
        <authorList>
            <person name="Levasseur A."/>
            <person name="Lomascolo A."/>
            <person name="Ruiz-Duenas F.J."/>
            <person name="Uzan E."/>
            <person name="Piumi F."/>
            <person name="Kues U."/>
            <person name="Ram A.F.J."/>
            <person name="Murat C."/>
            <person name="Haon M."/>
            <person name="Benoit I."/>
            <person name="Arfi Y."/>
            <person name="Chevret D."/>
            <person name="Drula E."/>
            <person name="Kwon M.J."/>
            <person name="Gouret P."/>
            <person name="Lesage-Meessen L."/>
            <person name="Lombard V."/>
            <person name="Mariette J."/>
            <person name="Noirot C."/>
            <person name="Park J."/>
            <person name="Patyshakuliyeva A."/>
            <person name="Wieneger R.A.B."/>
            <person name="Wosten H.A.B."/>
            <person name="Martin F."/>
            <person name="Coutinho P.M."/>
            <person name="de Vries R."/>
            <person name="Martinez A.T."/>
            <person name="Klopp C."/>
            <person name="Pontarotti P."/>
            <person name="Henrissat B."/>
            <person name="Record E."/>
        </authorList>
    </citation>
    <scope>NUCLEOTIDE SEQUENCE [LARGE SCALE GENOMIC DNA]</scope>
    <source>
        <strain evidence="2">BRFM137</strain>
    </source>
</reference>
<feature type="compositionally biased region" description="Low complexity" evidence="1">
    <location>
        <begin position="128"/>
        <end position="139"/>
    </location>
</feature>
<dbReference type="AlphaFoldDB" id="A0A060SQX2"/>
<evidence type="ECO:0000313" key="2">
    <source>
        <dbReference type="EMBL" id="CDO74629.1"/>
    </source>
</evidence>
<organism evidence="2 3">
    <name type="scientific">Pycnoporus cinnabarinus</name>
    <name type="common">Cinnabar-red polypore</name>
    <name type="synonym">Trametes cinnabarina</name>
    <dbReference type="NCBI Taxonomy" id="5643"/>
    <lineage>
        <taxon>Eukaryota</taxon>
        <taxon>Fungi</taxon>
        <taxon>Dikarya</taxon>
        <taxon>Basidiomycota</taxon>
        <taxon>Agaricomycotina</taxon>
        <taxon>Agaricomycetes</taxon>
        <taxon>Polyporales</taxon>
        <taxon>Polyporaceae</taxon>
        <taxon>Trametes</taxon>
    </lineage>
</organism>
<keyword evidence="3" id="KW-1185">Reference proteome</keyword>
<gene>
    <name evidence="2" type="ORF">BN946_scf184325.g16</name>
</gene>
<feature type="region of interest" description="Disordered" evidence="1">
    <location>
        <begin position="1"/>
        <end position="144"/>
    </location>
</feature>
<comment type="caution">
    <text evidence="2">The sequence shown here is derived from an EMBL/GenBank/DDBJ whole genome shotgun (WGS) entry which is preliminary data.</text>
</comment>
<feature type="compositionally biased region" description="Low complexity" evidence="1">
    <location>
        <begin position="100"/>
        <end position="115"/>
    </location>
</feature>
<dbReference type="HOGENOM" id="CLU_744227_0_0_1"/>
<feature type="compositionally biased region" description="Low complexity" evidence="1">
    <location>
        <begin position="12"/>
        <end position="27"/>
    </location>
</feature>
<name>A0A060SQX2_PYCCI</name>
<dbReference type="OrthoDB" id="2804766at2759"/>